<dbReference type="SFLD" id="SFLDG01021">
    <property type="entry name" value="Trichodiene_Synthase_Like"/>
    <property type="match status" value="1"/>
</dbReference>
<comment type="similarity">
    <text evidence="1">Belongs to the trichodiene synthase family.</text>
</comment>
<keyword evidence="4" id="KW-1185">Reference proteome</keyword>
<evidence type="ECO:0000256" key="2">
    <source>
        <dbReference type="ARBA" id="ARBA00023239"/>
    </source>
</evidence>
<proteinExistence type="inferred from homology"/>
<reference evidence="3 4" key="1">
    <citation type="journal article" date="2016" name="Mol. Biol. Evol.">
        <title>Comparative Genomics of Early-Diverging Mushroom-Forming Fungi Provides Insights into the Origins of Lignocellulose Decay Capabilities.</title>
        <authorList>
            <person name="Nagy L.G."/>
            <person name="Riley R."/>
            <person name="Tritt A."/>
            <person name="Adam C."/>
            <person name="Daum C."/>
            <person name="Floudas D."/>
            <person name="Sun H."/>
            <person name="Yadav J.S."/>
            <person name="Pangilinan J."/>
            <person name="Larsson K.H."/>
            <person name="Matsuura K."/>
            <person name="Barry K."/>
            <person name="Labutti K."/>
            <person name="Kuo R."/>
            <person name="Ohm R.A."/>
            <person name="Bhattacharya S.S."/>
            <person name="Shirouzu T."/>
            <person name="Yoshinaga Y."/>
            <person name="Martin F.M."/>
            <person name="Grigoriev I.V."/>
            <person name="Hibbett D.S."/>
        </authorList>
    </citation>
    <scope>NUCLEOTIDE SEQUENCE [LARGE SCALE GENOMIC DNA]</scope>
    <source>
        <strain evidence="3 4">L-15889</strain>
    </source>
</reference>
<dbReference type="Gene3D" id="1.10.600.10">
    <property type="entry name" value="Farnesyl Diphosphate Synthase"/>
    <property type="match status" value="1"/>
</dbReference>
<protein>
    <submittedName>
        <fullName evidence="3">Terpenoid synthase</fullName>
    </submittedName>
</protein>
<dbReference type="SUPFAM" id="SSF48576">
    <property type="entry name" value="Terpenoid synthases"/>
    <property type="match status" value="1"/>
</dbReference>
<sequence>MPTSSAVNVSQGAIQQFLSKVDVNFPRYTRDHELEQRVKEIVKHWGDEQALRPYVITALILTITAYAHVSDVETRVLITLFTTLIIAMDDPVVFSGLTPGDYHRKMCAGVVQQEHGMLGEFTKVLQGMWAHYPSFSANTIYASALRFVNASVMENEWRGEVYTQEARPFVEYKRSMTATTEAYACFIWPNVQFPDYRVYVRAIPDTMLYVSYVNDILSFYKEELAGEEDNYIHERALATGSSASNALQGVIDDTIAAVKRVRSVLGSGEAREAWENFAAGYIRVHTDNPRYRLKEILGGEYIIDLTNY</sequence>
<accession>A0A165TFJ5</accession>
<dbReference type="Pfam" id="PF06330">
    <property type="entry name" value="TRI5"/>
    <property type="match status" value="1"/>
</dbReference>
<dbReference type="SFLD" id="SFLDS00005">
    <property type="entry name" value="Isoprenoid_Synthase_Type_I"/>
    <property type="match status" value="1"/>
</dbReference>
<dbReference type="EMBL" id="KV429037">
    <property type="protein sequence ID" value="KZT73360.1"/>
    <property type="molecule type" value="Genomic_DNA"/>
</dbReference>
<dbReference type="InterPro" id="IPR024652">
    <property type="entry name" value="Trichodiene_synth"/>
</dbReference>
<dbReference type="AlphaFoldDB" id="A0A165TFJ5"/>
<name>A0A165TFJ5_9APHY</name>
<evidence type="ECO:0000256" key="1">
    <source>
        <dbReference type="ARBA" id="ARBA00007946"/>
    </source>
</evidence>
<gene>
    <name evidence="3" type="ORF">DAEQUDRAFT_721957</name>
</gene>
<dbReference type="InterPro" id="IPR008949">
    <property type="entry name" value="Isoprenoid_synthase_dom_sf"/>
</dbReference>
<organism evidence="3 4">
    <name type="scientific">Daedalea quercina L-15889</name>
    <dbReference type="NCBI Taxonomy" id="1314783"/>
    <lineage>
        <taxon>Eukaryota</taxon>
        <taxon>Fungi</taxon>
        <taxon>Dikarya</taxon>
        <taxon>Basidiomycota</taxon>
        <taxon>Agaricomycotina</taxon>
        <taxon>Agaricomycetes</taxon>
        <taxon>Polyporales</taxon>
        <taxon>Fomitopsis</taxon>
    </lineage>
</organism>
<dbReference type="GO" id="GO:0016838">
    <property type="term" value="F:carbon-oxygen lyase activity, acting on phosphates"/>
    <property type="evidence" value="ECO:0007669"/>
    <property type="project" value="InterPro"/>
</dbReference>
<evidence type="ECO:0000313" key="3">
    <source>
        <dbReference type="EMBL" id="KZT73360.1"/>
    </source>
</evidence>
<dbReference type="OrthoDB" id="2998174at2759"/>
<keyword evidence="2" id="KW-0456">Lyase</keyword>
<dbReference type="STRING" id="1314783.A0A165TFJ5"/>
<dbReference type="Proteomes" id="UP000076727">
    <property type="component" value="Unassembled WGS sequence"/>
</dbReference>
<evidence type="ECO:0000313" key="4">
    <source>
        <dbReference type="Proteomes" id="UP000076727"/>
    </source>
</evidence>